<protein>
    <submittedName>
        <fullName evidence="2">Uncharacterized protein</fullName>
    </submittedName>
</protein>
<sequence length="147" mass="16566">MSSSIANVSRTSPRARKRQQPHVLAKQKVRQGCHLPIATDQGGRRCGRHTARRLDRRASGREASGRRLELGEGSSSEPQSFPQHLHGIGVRTASLSALEEADGLGGEAWREEVTTWKDVARAEVETIRMEGKHRHRSTRKEDRCRRR</sequence>
<feature type="compositionally biased region" description="Polar residues" evidence="1">
    <location>
        <begin position="73"/>
        <end position="82"/>
    </location>
</feature>
<feature type="compositionally biased region" description="Polar residues" evidence="1">
    <location>
        <begin position="1"/>
        <end position="12"/>
    </location>
</feature>
<dbReference type="AlphaFoldDB" id="A0A6J4PGX6"/>
<feature type="region of interest" description="Disordered" evidence="1">
    <location>
        <begin position="1"/>
        <end position="84"/>
    </location>
</feature>
<dbReference type="EMBL" id="CADCVA010000149">
    <property type="protein sequence ID" value="CAA9415781.1"/>
    <property type="molecule type" value="Genomic_DNA"/>
</dbReference>
<proteinExistence type="predicted"/>
<gene>
    <name evidence="2" type="ORF">AVDCRST_MAG82-1094</name>
</gene>
<accession>A0A6J4PGX6</accession>
<organism evidence="2">
    <name type="scientific">uncultured Rubrobacteraceae bacterium</name>
    <dbReference type="NCBI Taxonomy" id="349277"/>
    <lineage>
        <taxon>Bacteria</taxon>
        <taxon>Bacillati</taxon>
        <taxon>Actinomycetota</taxon>
        <taxon>Rubrobacteria</taxon>
        <taxon>Rubrobacterales</taxon>
        <taxon>Rubrobacteraceae</taxon>
        <taxon>environmental samples</taxon>
    </lineage>
</organism>
<name>A0A6J4PGX6_9ACTN</name>
<evidence type="ECO:0000313" key="2">
    <source>
        <dbReference type="EMBL" id="CAA9415781.1"/>
    </source>
</evidence>
<feature type="compositionally biased region" description="Basic residues" evidence="1">
    <location>
        <begin position="13"/>
        <end position="31"/>
    </location>
</feature>
<evidence type="ECO:0000256" key="1">
    <source>
        <dbReference type="SAM" id="MobiDB-lite"/>
    </source>
</evidence>
<reference evidence="2" key="1">
    <citation type="submission" date="2020-02" db="EMBL/GenBank/DDBJ databases">
        <authorList>
            <person name="Meier V. D."/>
        </authorList>
    </citation>
    <scope>NUCLEOTIDE SEQUENCE</scope>
    <source>
        <strain evidence="2">AVDCRST_MAG82</strain>
    </source>
</reference>
<feature type="compositionally biased region" description="Basic and acidic residues" evidence="1">
    <location>
        <begin position="52"/>
        <end position="70"/>
    </location>
</feature>